<feature type="compositionally biased region" description="Basic and acidic residues" evidence="2">
    <location>
        <begin position="121"/>
        <end position="133"/>
    </location>
</feature>
<dbReference type="InterPro" id="IPR036388">
    <property type="entry name" value="WH-like_DNA-bd_sf"/>
</dbReference>
<keyword evidence="5" id="KW-1185">Reference proteome</keyword>
<feature type="compositionally biased region" description="Low complexity" evidence="2">
    <location>
        <begin position="134"/>
        <end position="145"/>
    </location>
</feature>
<proteinExistence type="inferred from homology"/>
<evidence type="ECO:0000259" key="3">
    <source>
        <dbReference type="Pfam" id="PF07261"/>
    </source>
</evidence>
<accession>A0ABR8XYY3</accession>
<name>A0ABR8XYY3_9BACL</name>
<feature type="region of interest" description="Disordered" evidence="2">
    <location>
        <begin position="121"/>
        <end position="155"/>
    </location>
</feature>
<sequence length="283" mass="32335">MAEQYNRRFEGIWIPANIWLSETLTMQEKIFLVEIKSLDNEQGCFASNEHFGKLFQLSKSRCSEVINKLKEKGLITIQQIYKENSKQVERRIIRVNYAHETFNEGVRKTEDPIRKVEGGIRDVEAPPSEKAKDNNTGLNNTSNNTNKDKDRQSSVLSDPNFLEIKQLYESNVRVATFRDCQAIDEAMEIYEPALILEAIKAGASSARSFKYILGILDNWRLEFNVKTYADWQQKIESKGGKSNGGIPRQQGSTRVDAEERLRQQTERLKGFLQSDGDSTTNGS</sequence>
<evidence type="ECO:0000256" key="1">
    <source>
        <dbReference type="ARBA" id="ARBA00093462"/>
    </source>
</evidence>
<dbReference type="RefSeq" id="WP_191700188.1">
    <property type="nucleotide sequence ID" value="NZ_JACSPZ010000004.1"/>
</dbReference>
<evidence type="ECO:0000256" key="2">
    <source>
        <dbReference type="SAM" id="MobiDB-lite"/>
    </source>
</evidence>
<dbReference type="Gene3D" id="1.10.10.630">
    <property type="entry name" value="DnaD domain-like"/>
    <property type="match status" value="1"/>
</dbReference>
<dbReference type="PANTHER" id="PTHR37293:SF5">
    <property type="entry name" value="DNA REPLICATION PROTEIN"/>
    <property type="match status" value="1"/>
</dbReference>
<dbReference type="InterPro" id="IPR053162">
    <property type="entry name" value="DnaD"/>
</dbReference>
<dbReference type="InterPro" id="IPR034829">
    <property type="entry name" value="DnaD-like_sf"/>
</dbReference>
<dbReference type="Pfam" id="PF07261">
    <property type="entry name" value="DnaB_2"/>
    <property type="match status" value="1"/>
</dbReference>
<feature type="domain" description="DnaB/C C-terminal" evidence="3">
    <location>
        <begin position="168"/>
        <end position="234"/>
    </location>
</feature>
<dbReference type="EMBL" id="JACSPZ010000004">
    <property type="protein sequence ID" value="MBD8037118.1"/>
    <property type="molecule type" value="Genomic_DNA"/>
</dbReference>
<reference evidence="4 5" key="1">
    <citation type="submission" date="2020-08" db="EMBL/GenBank/DDBJ databases">
        <title>A Genomic Blueprint of the Chicken Gut Microbiome.</title>
        <authorList>
            <person name="Gilroy R."/>
            <person name="Ravi A."/>
            <person name="Getino M."/>
            <person name="Pursley I."/>
            <person name="Horton D.L."/>
            <person name="Alikhan N.-F."/>
            <person name="Baker D."/>
            <person name="Gharbi K."/>
            <person name="Hall N."/>
            <person name="Watson M."/>
            <person name="Adriaenssens E.M."/>
            <person name="Foster-Nyarko E."/>
            <person name="Jarju S."/>
            <person name="Secka A."/>
            <person name="Antonio M."/>
            <person name="Oren A."/>
            <person name="Chaudhuri R."/>
            <person name="La Ragione R.M."/>
            <person name="Hildebrand F."/>
            <person name="Pallen M.J."/>
        </authorList>
    </citation>
    <scope>NUCLEOTIDE SEQUENCE [LARGE SCALE GENOMIC DNA]</scope>
    <source>
        <strain evidence="4 5">A46</strain>
    </source>
</reference>
<dbReference type="Pfam" id="PF13730">
    <property type="entry name" value="HTH_36"/>
    <property type="match status" value="1"/>
</dbReference>
<gene>
    <name evidence="4" type="ORF">H9635_10205</name>
</gene>
<evidence type="ECO:0000313" key="4">
    <source>
        <dbReference type="EMBL" id="MBD8037118.1"/>
    </source>
</evidence>
<evidence type="ECO:0000313" key="5">
    <source>
        <dbReference type="Proteomes" id="UP000619101"/>
    </source>
</evidence>
<dbReference type="SUPFAM" id="SSF158499">
    <property type="entry name" value="DnaD domain-like"/>
    <property type="match status" value="1"/>
</dbReference>
<comment type="caution">
    <text evidence="4">The sequence shown here is derived from an EMBL/GenBank/DDBJ whole genome shotgun (WGS) entry which is preliminary data.</text>
</comment>
<comment type="similarity">
    <text evidence="1">Belongs to the DnaB/DnaD family.</text>
</comment>
<feature type="region of interest" description="Disordered" evidence="2">
    <location>
        <begin position="236"/>
        <end position="260"/>
    </location>
</feature>
<organism evidence="4 5">
    <name type="scientific">Solibacillus faecavium</name>
    <dbReference type="NCBI Taxonomy" id="2762221"/>
    <lineage>
        <taxon>Bacteria</taxon>
        <taxon>Bacillati</taxon>
        <taxon>Bacillota</taxon>
        <taxon>Bacilli</taxon>
        <taxon>Bacillales</taxon>
        <taxon>Caryophanaceae</taxon>
        <taxon>Solibacillus</taxon>
    </lineage>
</organism>
<dbReference type="InterPro" id="IPR006343">
    <property type="entry name" value="DnaB/C_C"/>
</dbReference>
<dbReference type="Gene3D" id="1.10.10.10">
    <property type="entry name" value="Winged helix-like DNA-binding domain superfamily/Winged helix DNA-binding domain"/>
    <property type="match status" value="1"/>
</dbReference>
<protein>
    <submittedName>
        <fullName evidence="4">Helix-turn-helix domain-containing protein</fullName>
    </submittedName>
</protein>
<dbReference type="Proteomes" id="UP000619101">
    <property type="component" value="Unassembled WGS sequence"/>
</dbReference>
<dbReference type="PANTHER" id="PTHR37293">
    <property type="entry name" value="PHAGE REPLICATION PROTEIN-RELATED"/>
    <property type="match status" value="1"/>
</dbReference>